<keyword evidence="2" id="KW-1185">Reference proteome</keyword>
<dbReference type="GO" id="GO:0006310">
    <property type="term" value="P:DNA recombination"/>
    <property type="evidence" value="ECO:0007669"/>
    <property type="project" value="InterPro"/>
</dbReference>
<reference evidence="1" key="1">
    <citation type="journal article" date="2020" name="Microb. Genom.">
        <title>Genetic diversity of clinical and environmental Mucorales isolates obtained from an investigation of mucormycosis cases among solid organ transplant recipients.</title>
        <authorList>
            <person name="Nguyen M.H."/>
            <person name="Kaul D."/>
            <person name="Muto C."/>
            <person name="Cheng S.J."/>
            <person name="Richter R.A."/>
            <person name="Bruno V.M."/>
            <person name="Liu G."/>
            <person name="Beyhan S."/>
            <person name="Sundermann A.J."/>
            <person name="Mounaud S."/>
            <person name="Pasculle A.W."/>
            <person name="Nierman W.C."/>
            <person name="Driscoll E."/>
            <person name="Cumbie R."/>
            <person name="Clancy C.J."/>
            <person name="Dupont C.L."/>
        </authorList>
    </citation>
    <scope>NUCLEOTIDE SEQUENCE</scope>
    <source>
        <strain evidence="1">GL11</strain>
    </source>
</reference>
<evidence type="ECO:0000313" key="2">
    <source>
        <dbReference type="Proteomes" id="UP000716291"/>
    </source>
</evidence>
<accession>A0A9P7BLN4</accession>
<dbReference type="GO" id="GO:0015074">
    <property type="term" value="P:DNA integration"/>
    <property type="evidence" value="ECO:0007669"/>
    <property type="project" value="InterPro"/>
</dbReference>
<dbReference type="Gene3D" id="1.10.443.10">
    <property type="entry name" value="Intergrase catalytic core"/>
    <property type="match status" value="1"/>
</dbReference>
<dbReference type="PANTHER" id="PTHR35617:SF3">
    <property type="entry name" value="CORE-BINDING (CB) DOMAIN-CONTAINING PROTEIN"/>
    <property type="match status" value="1"/>
</dbReference>
<dbReference type="AlphaFoldDB" id="A0A9P7BLN4"/>
<sequence length="346" mass="38781">MDPTSLESSVKRLRLSESALAIINAPSSKKTIPYIQTTFINWCSIRDINHQEHPINSILNFLAEYHALKNWKTSTTLTYASQILQLYPSTEQATIRISEEYVQFCKSLKANTIRPLKTADYDITPALNYLVSLGPTDTLPKDLLTAKTAWLLSMVGFLRPSDVERVDLNQCSVSSDSVLKLVIVAPKEKREGTRITKAVTIHPHENPLLCPVLAYQVYHRRIAQLDALTPHPVFPEVTINALFRNQHDHSIAIGSERISKHVKSVMQFISRPSGTPIPKARALASTLAAQSGISVDDIVVRGNWSSKELFEQFYRISVTTSTDFTRVTLNAQQRSDSSKLRPPFAL</sequence>
<protein>
    <recommendedName>
        <fullName evidence="3">Tyr recombinase domain-containing protein</fullName>
    </recommendedName>
</protein>
<organism evidence="1 2">
    <name type="scientific">Rhizopus oryzae</name>
    <name type="common">Mucormycosis agent</name>
    <name type="synonym">Rhizopus arrhizus var. delemar</name>
    <dbReference type="NCBI Taxonomy" id="64495"/>
    <lineage>
        <taxon>Eukaryota</taxon>
        <taxon>Fungi</taxon>
        <taxon>Fungi incertae sedis</taxon>
        <taxon>Mucoromycota</taxon>
        <taxon>Mucoromycotina</taxon>
        <taxon>Mucoromycetes</taxon>
        <taxon>Mucorales</taxon>
        <taxon>Mucorineae</taxon>
        <taxon>Rhizopodaceae</taxon>
        <taxon>Rhizopus</taxon>
    </lineage>
</organism>
<evidence type="ECO:0008006" key="3">
    <source>
        <dbReference type="Google" id="ProtNLM"/>
    </source>
</evidence>
<dbReference type="Proteomes" id="UP000716291">
    <property type="component" value="Unassembled WGS sequence"/>
</dbReference>
<dbReference type="InterPro" id="IPR013762">
    <property type="entry name" value="Integrase-like_cat_sf"/>
</dbReference>
<dbReference type="EMBL" id="JAANQT010003874">
    <property type="protein sequence ID" value="KAG1300670.1"/>
    <property type="molecule type" value="Genomic_DNA"/>
</dbReference>
<evidence type="ECO:0000313" key="1">
    <source>
        <dbReference type="EMBL" id="KAG1300670.1"/>
    </source>
</evidence>
<dbReference type="PANTHER" id="PTHR35617">
    <property type="entry name" value="PHAGE_INTEGRASE DOMAIN-CONTAINING PROTEIN"/>
    <property type="match status" value="1"/>
</dbReference>
<comment type="caution">
    <text evidence="1">The sequence shown here is derived from an EMBL/GenBank/DDBJ whole genome shotgun (WGS) entry which is preliminary data.</text>
</comment>
<name>A0A9P7BLN4_RHIOR</name>
<gene>
    <name evidence="1" type="ORF">G6F64_012483</name>
</gene>
<proteinExistence type="predicted"/>
<dbReference type="GO" id="GO:0003677">
    <property type="term" value="F:DNA binding"/>
    <property type="evidence" value="ECO:0007669"/>
    <property type="project" value="InterPro"/>
</dbReference>